<organism evidence="1 2">
    <name type="scientific">Candidatus Hakubella thermalkaliphila</name>
    <dbReference type="NCBI Taxonomy" id="2754717"/>
    <lineage>
        <taxon>Bacteria</taxon>
        <taxon>Bacillati</taxon>
        <taxon>Actinomycetota</taxon>
        <taxon>Actinomycetota incertae sedis</taxon>
        <taxon>Candidatus Hakubellales</taxon>
        <taxon>Candidatus Hakubellaceae</taxon>
        <taxon>Candidatus Hakubella</taxon>
    </lineage>
</organism>
<protein>
    <submittedName>
        <fullName evidence="1">Uncharacterized protein</fullName>
    </submittedName>
</protein>
<proteinExistence type="predicted"/>
<gene>
    <name evidence="1" type="ORF">HKBW3S47_02083</name>
</gene>
<dbReference type="EMBL" id="BLSD01000228">
    <property type="protein sequence ID" value="GFP40387.1"/>
    <property type="molecule type" value="Genomic_DNA"/>
</dbReference>
<name>A0A6V8Q715_9ACTN</name>
<comment type="caution">
    <text evidence="1">The sequence shown here is derived from an EMBL/GenBank/DDBJ whole genome shotgun (WGS) entry which is preliminary data.</text>
</comment>
<evidence type="ECO:0000313" key="2">
    <source>
        <dbReference type="Proteomes" id="UP000569018"/>
    </source>
</evidence>
<reference evidence="1 2" key="1">
    <citation type="journal article" date="2020" name="Front. Microbiol.">
        <title>Single-cell genomics of novel Actinobacteria with the Wood-Ljungdahl pathway discovered in a serpentinizing system.</title>
        <authorList>
            <person name="Merino N."/>
            <person name="Kawai M."/>
            <person name="Boyd E.S."/>
            <person name="Colman D.R."/>
            <person name="McGlynn S.E."/>
            <person name="Nealson K.H."/>
            <person name="Kurokawa K."/>
            <person name="Hongoh Y."/>
        </authorList>
    </citation>
    <scope>NUCLEOTIDE SEQUENCE [LARGE SCALE GENOMIC DNA]</scope>
    <source>
        <strain evidence="1 2">S47</strain>
    </source>
</reference>
<sequence>AHTYKYYLTTLGKAVIALGLRLKELFIIPTLAGLKTMT</sequence>
<feature type="non-terminal residue" evidence="1">
    <location>
        <position position="1"/>
    </location>
</feature>
<dbReference type="AlphaFoldDB" id="A0A6V8Q715"/>
<evidence type="ECO:0000313" key="1">
    <source>
        <dbReference type="EMBL" id="GFP40387.1"/>
    </source>
</evidence>
<accession>A0A6V8Q715</accession>
<dbReference type="Proteomes" id="UP000569018">
    <property type="component" value="Unassembled WGS sequence"/>
</dbReference>